<accession>A0A378MBV4</accession>
<organism evidence="1 2">
    <name type="scientific">Listeria grayi</name>
    <name type="common">Listeria murrayi</name>
    <dbReference type="NCBI Taxonomy" id="1641"/>
    <lineage>
        <taxon>Bacteria</taxon>
        <taxon>Bacillati</taxon>
        <taxon>Bacillota</taxon>
        <taxon>Bacilli</taxon>
        <taxon>Bacillales</taxon>
        <taxon>Listeriaceae</taxon>
        <taxon>Listeria</taxon>
    </lineage>
</organism>
<evidence type="ECO:0000313" key="2">
    <source>
        <dbReference type="Proteomes" id="UP000254879"/>
    </source>
</evidence>
<proteinExistence type="predicted"/>
<dbReference type="Pfam" id="PF11313">
    <property type="entry name" value="DUF3116"/>
    <property type="match status" value="1"/>
</dbReference>
<gene>
    <name evidence="1" type="ORF">NCTC10815_01153</name>
</gene>
<protein>
    <submittedName>
        <fullName evidence="1">Protein of uncharacterized function (DUF3116)</fullName>
    </submittedName>
</protein>
<dbReference type="AlphaFoldDB" id="A0A378MBV4"/>
<name>A0A378MBV4_LISGR</name>
<dbReference type="EMBL" id="UGPG01000001">
    <property type="protein sequence ID" value="STY43847.1"/>
    <property type="molecule type" value="Genomic_DNA"/>
</dbReference>
<dbReference type="OrthoDB" id="2362276at2"/>
<reference evidence="1 2" key="1">
    <citation type="submission" date="2018-06" db="EMBL/GenBank/DDBJ databases">
        <authorList>
            <consortium name="Pathogen Informatics"/>
            <person name="Doyle S."/>
        </authorList>
    </citation>
    <scope>NUCLEOTIDE SEQUENCE [LARGE SCALE GENOMIC DNA]</scope>
    <source>
        <strain evidence="2">NCTC 10815</strain>
    </source>
</reference>
<dbReference type="InterPro" id="IPR021464">
    <property type="entry name" value="DUF3116"/>
</dbReference>
<sequence>MKKPSIPLLIQIFTAINQTNITVGALTFENTNQSSLDDYTKNDLLYAVYWLEFNGYILRQDSSATLSKKYRISPQGKILLADILNENIRSSEDLPN</sequence>
<evidence type="ECO:0000313" key="1">
    <source>
        <dbReference type="EMBL" id="STY43847.1"/>
    </source>
</evidence>
<dbReference type="RefSeq" id="WP_052009177.1">
    <property type="nucleotide sequence ID" value="NZ_JBHLUC010000007.1"/>
</dbReference>
<dbReference type="Proteomes" id="UP000254879">
    <property type="component" value="Unassembled WGS sequence"/>
</dbReference>